<evidence type="ECO:0000313" key="2">
    <source>
        <dbReference type="Proteomes" id="UP000307720"/>
    </source>
</evidence>
<keyword evidence="1" id="KW-0418">Kinase</keyword>
<sequence length="482" mass="54125">MKLFPKTFCYTLMLMIIITLIGHGLMYFLIPAFYTNQKESLAESIGEEIIQQLQQSSELSEDKVLERYAKNKAFVNLTCGDKQYVYGSFYIEDALNGNGKDYSFQASPGDQANDAQSNVTGAEQGIDGLAPYLTAQFVKREFSFQNADNEDCTLLILVTLQPVNETKGIVLEILPINLLICFIISAIVAFLYSRRLSTPIKKISETTEQMRLLKRNAVCEIRTKDEIGQLSQNINALYKELLTSIDHLHAEIAHVSEVEQSKIDFMRAASHELKTPVSAVCTMLDSMILGVGKFEDTDTYLPVCKEKMLQLSSMIQEVLDASKLTGQPEEPIKKVQLSELLHEVCNSYRLIADSKGIVFYIETEKAGVVHIPVKAVKRAISNVISNAVNYTNSGGKVSVICSEGTIIVENECVPISEKDLNHLFEAFYRPDYSRSRETGGNGLGLYITHKLLDTYKIPYSFMPYEHGMRFTINCPTNNRFVK</sequence>
<evidence type="ECO:0000313" key="1">
    <source>
        <dbReference type="EMBL" id="TGX99927.1"/>
    </source>
</evidence>
<keyword evidence="1" id="KW-0808">Transferase</keyword>
<dbReference type="Proteomes" id="UP000307720">
    <property type="component" value="Unassembled WGS sequence"/>
</dbReference>
<reference evidence="1" key="1">
    <citation type="submission" date="2019-04" db="EMBL/GenBank/DDBJ databases">
        <title>Microbes associate with the intestines of laboratory mice.</title>
        <authorList>
            <person name="Navarre W."/>
            <person name="Wong E."/>
            <person name="Huang K."/>
            <person name="Tropini C."/>
            <person name="Ng K."/>
            <person name="Yu B."/>
        </authorList>
    </citation>
    <scope>NUCLEOTIDE SEQUENCE</scope>
    <source>
        <strain evidence="1">NM72_1-8</strain>
    </source>
</reference>
<proteinExistence type="predicted"/>
<comment type="caution">
    <text evidence="1">The sequence shown here is derived from an EMBL/GenBank/DDBJ whole genome shotgun (WGS) entry which is preliminary data.</text>
</comment>
<accession>A0AC61R392</accession>
<name>A0AC61R392_9FIRM</name>
<protein>
    <submittedName>
        <fullName evidence="1">HAMP domain-containing histidine kinase</fullName>
    </submittedName>
</protein>
<organism evidence="1 2">
    <name type="scientific">Hominisplanchenecus murintestinalis</name>
    <dbReference type="NCBI Taxonomy" id="2941517"/>
    <lineage>
        <taxon>Bacteria</taxon>
        <taxon>Bacillati</taxon>
        <taxon>Bacillota</taxon>
        <taxon>Clostridia</taxon>
        <taxon>Lachnospirales</taxon>
        <taxon>Lachnospiraceae</taxon>
        <taxon>Hominisplanchenecus</taxon>
    </lineage>
</organism>
<keyword evidence="2" id="KW-1185">Reference proteome</keyword>
<gene>
    <name evidence="1" type="ORF">E5357_04195</name>
</gene>
<dbReference type="EMBL" id="SRZB01000004">
    <property type="protein sequence ID" value="TGX99927.1"/>
    <property type="molecule type" value="Genomic_DNA"/>
</dbReference>